<evidence type="ECO:0000313" key="2">
    <source>
        <dbReference type="Proteomes" id="UP000009131"/>
    </source>
</evidence>
<reference evidence="1 2" key="2">
    <citation type="journal article" date="2012" name="Open Biol.">
        <title>Characteristics of nucleosomes and linker DNA regions on the genome of the basidiomycete Mixia osmundae revealed by mono- and dinucleosome mapping.</title>
        <authorList>
            <person name="Nishida H."/>
            <person name="Kondo S."/>
            <person name="Matsumoto T."/>
            <person name="Suzuki Y."/>
            <person name="Yoshikawa H."/>
            <person name="Taylor T.D."/>
            <person name="Sugiyama J."/>
        </authorList>
    </citation>
    <scope>NUCLEOTIDE SEQUENCE [LARGE SCALE GENOMIC DNA]</scope>
    <source>
        <strain evidence="2">CBS 9802 / IAM 14324 / JCM 22182 / KY 12970</strain>
    </source>
</reference>
<reference evidence="1 2" key="1">
    <citation type="journal article" date="2011" name="J. Gen. Appl. Microbiol.">
        <title>Draft genome sequencing of the enigmatic basidiomycete Mixia osmundae.</title>
        <authorList>
            <person name="Nishida H."/>
            <person name="Nagatsuka Y."/>
            <person name="Sugiyama J."/>
        </authorList>
    </citation>
    <scope>NUCLEOTIDE SEQUENCE [LARGE SCALE GENOMIC DNA]</scope>
    <source>
        <strain evidence="2">CBS 9802 / IAM 14324 / JCM 22182 / KY 12970</strain>
    </source>
</reference>
<dbReference type="AlphaFoldDB" id="G7E132"/>
<dbReference type="Proteomes" id="UP000009131">
    <property type="component" value="Unassembled WGS sequence"/>
</dbReference>
<keyword evidence="2" id="KW-1185">Reference proteome</keyword>
<dbReference type="InParanoid" id="G7E132"/>
<accession>G7E132</accession>
<organism evidence="1 2">
    <name type="scientific">Mixia osmundae (strain CBS 9802 / IAM 14324 / JCM 22182 / KY 12970)</name>
    <dbReference type="NCBI Taxonomy" id="764103"/>
    <lineage>
        <taxon>Eukaryota</taxon>
        <taxon>Fungi</taxon>
        <taxon>Dikarya</taxon>
        <taxon>Basidiomycota</taxon>
        <taxon>Pucciniomycotina</taxon>
        <taxon>Mixiomycetes</taxon>
        <taxon>Mixiales</taxon>
        <taxon>Mixiaceae</taxon>
        <taxon>Mixia</taxon>
    </lineage>
</organism>
<proteinExistence type="predicted"/>
<dbReference type="EMBL" id="BABT02000102">
    <property type="protein sequence ID" value="GAA96542.1"/>
    <property type="molecule type" value="Genomic_DNA"/>
</dbReference>
<evidence type="ECO:0000313" key="1">
    <source>
        <dbReference type="EMBL" id="GAA96542.1"/>
    </source>
</evidence>
<dbReference type="RefSeq" id="XP_014567414.1">
    <property type="nucleotide sequence ID" value="XM_014711928.1"/>
</dbReference>
<sequence>MSSELDAGIFPLSLLKTARSDLYKPNDLGRQAILNDMTSETFLREALAAQLLSRARATPSSAIMTTPQSVAQEAGHLIMPCFGI</sequence>
<protein>
    <submittedName>
        <fullName evidence="1">Uncharacterized protein</fullName>
    </submittedName>
</protein>
<comment type="caution">
    <text evidence="1">The sequence shown here is derived from an EMBL/GenBank/DDBJ whole genome shotgun (WGS) entry which is preliminary data.</text>
</comment>
<dbReference type="HOGENOM" id="CLU_2527967_0_0_1"/>
<gene>
    <name evidence="1" type="primary">Mo03210</name>
    <name evidence="1" type="ORF">E5Q_03210</name>
</gene>
<name>G7E132_MIXOS</name>